<dbReference type="RefSeq" id="WP_307336108.1">
    <property type="nucleotide sequence ID" value="NZ_JAUSUQ010000003.1"/>
</dbReference>
<dbReference type="Pfam" id="PF11256">
    <property type="entry name" value="SAV0927-like"/>
    <property type="match status" value="1"/>
</dbReference>
<evidence type="ECO:0000313" key="1">
    <source>
        <dbReference type="EMBL" id="MDQ0338170.1"/>
    </source>
</evidence>
<proteinExistence type="predicted"/>
<keyword evidence="2" id="KW-1185">Reference proteome</keyword>
<comment type="caution">
    <text evidence="1">The sequence shown here is derived from an EMBL/GenBank/DDBJ whole genome shotgun (WGS) entry which is preliminary data.</text>
</comment>
<sequence length="89" mass="10264">MNGDMLIYDETEETKTRYIGFFGEHKRYDLAVTQTDRFYGKMLVIDIQSGRSAIIGPDDLEEEGYLAHAFELTEDQAAELHELLSQIIF</sequence>
<dbReference type="InterPro" id="IPR021415">
    <property type="entry name" value="SAV0927-like"/>
</dbReference>
<reference evidence="1 2" key="1">
    <citation type="submission" date="2023-07" db="EMBL/GenBank/DDBJ databases">
        <title>Genomic Encyclopedia of Type Strains, Phase IV (KMG-IV): sequencing the most valuable type-strain genomes for metagenomic binning, comparative biology and taxonomic classification.</title>
        <authorList>
            <person name="Goeker M."/>
        </authorList>
    </citation>
    <scope>NUCLEOTIDE SEQUENCE [LARGE SCALE GENOMIC DNA]</scope>
    <source>
        <strain evidence="1 2">DSM 17740</strain>
    </source>
</reference>
<evidence type="ECO:0008006" key="3">
    <source>
        <dbReference type="Google" id="ProtNLM"/>
    </source>
</evidence>
<protein>
    <recommendedName>
        <fullName evidence="3">DUF3055 domain-containing protein</fullName>
    </recommendedName>
</protein>
<name>A0ABU0CP31_9BACI</name>
<gene>
    <name evidence="1" type="ORF">J2S00_000954</name>
</gene>
<dbReference type="EMBL" id="JAUSUQ010000003">
    <property type="protein sequence ID" value="MDQ0338170.1"/>
    <property type="molecule type" value="Genomic_DNA"/>
</dbReference>
<evidence type="ECO:0000313" key="2">
    <source>
        <dbReference type="Proteomes" id="UP001232445"/>
    </source>
</evidence>
<organism evidence="1 2">
    <name type="scientific">Caldalkalibacillus uzonensis</name>
    <dbReference type="NCBI Taxonomy" id="353224"/>
    <lineage>
        <taxon>Bacteria</taxon>
        <taxon>Bacillati</taxon>
        <taxon>Bacillota</taxon>
        <taxon>Bacilli</taxon>
        <taxon>Bacillales</taxon>
        <taxon>Bacillaceae</taxon>
        <taxon>Caldalkalibacillus</taxon>
    </lineage>
</organism>
<dbReference type="Proteomes" id="UP001232445">
    <property type="component" value="Unassembled WGS sequence"/>
</dbReference>
<accession>A0ABU0CP31</accession>